<evidence type="ECO:0000313" key="9">
    <source>
        <dbReference type="Proteomes" id="UP000613401"/>
    </source>
</evidence>
<evidence type="ECO:0000256" key="4">
    <source>
        <dbReference type="ARBA" id="ARBA00023002"/>
    </source>
</evidence>
<keyword evidence="5 8" id="KW-0503">Monooxygenase</keyword>
<reference evidence="8" key="2">
    <citation type="submission" date="2020-03" db="EMBL/GenBank/DDBJ databases">
        <authorList>
            <person name="Fu F.-F."/>
            <person name="Chen J."/>
        </authorList>
    </citation>
    <scope>NUCLEOTIDE SEQUENCE</scope>
    <source>
        <strain evidence="8">Lc1</strain>
    </source>
</reference>
<dbReference type="Pfam" id="PF01494">
    <property type="entry name" value="FAD_binding_3"/>
    <property type="match status" value="1"/>
</dbReference>
<dbReference type="AlphaFoldDB" id="A0A8H4CCH1"/>
<dbReference type="PRINTS" id="PR00420">
    <property type="entry name" value="RNGMNOXGNASE"/>
</dbReference>
<dbReference type="PANTHER" id="PTHR47178:SF6">
    <property type="entry name" value="FAD-BINDING DOMAIN-CONTAINING PROTEIN"/>
    <property type="match status" value="1"/>
</dbReference>
<dbReference type="SUPFAM" id="SSF51905">
    <property type="entry name" value="FAD/NAD(P)-binding domain"/>
    <property type="match status" value="1"/>
</dbReference>
<feature type="signal peptide" evidence="6">
    <location>
        <begin position="1"/>
        <end position="21"/>
    </location>
</feature>
<protein>
    <submittedName>
        <fullName evidence="8">FAD-dependent monooxygenase cctM</fullName>
    </submittedName>
</protein>
<dbReference type="GeneID" id="69012707"/>
<dbReference type="Proteomes" id="UP000613401">
    <property type="component" value="Unassembled WGS sequence"/>
</dbReference>
<dbReference type="GO" id="GO:0071949">
    <property type="term" value="F:FAD binding"/>
    <property type="evidence" value="ECO:0007669"/>
    <property type="project" value="InterPro"/>
</dbReference>
<dbReference type="InterPro" id="IPR036188">
    <property type="entry name" value="FAD/NAD-bd_sf"/>
</dbReference>
<dbReference type="Pfam" id="PF13450">
    <property type="entry name" value="NAD_binding_8"/>
    <property type="match status" value="1"/>
</dbReference>
<name>A0A8H4CCH1_COLGL</name>
<dbReference type="EMBL" id="WVTB01000067">
    <property type="protein sequence ID" value="KAF3801400.1"/>
    <property type="molecule type" value="Genomic_DNA"/>
</dbReference>
<evidence type="ECO:0000259" key="7">
    <source>
        <dbReference type="Pfam" id="PF01494"/>
    </source>
</evidence>
<dbReference type="InterPro" id="IPR002938">
    <property type="entry name" value="FAD-bd"/>
</dbReference>
<keyword evidence="2" id="KW-0285">Flavoprotein</keyword>
<accession>A0A8H4CCH1</accession>
<reference evidence="8" key="1">
    <citation type="journal article" date="2020" name="Phytopathology">
        <title>Genome sequence and comparative analysis of Colletotrichum gloeosporioides isolated from Liriodendron leaves.</title>
        <authorList>
            <person name="Fu F.F."/>
            <person name="Hao Z."/>
            <person name="Wang P."/>
            <person name="Lu Y."/>
            <person name="Xue L.J."/>
            <person name="Wei G."/>
            <person name="Tian Y."/>
            <person name="Baishi H."/>
            <person name="Xu H."/>
            <person name="Shi J."/>
            <person name="Cheng T."/>
            <person name="Wang G."/>
            <person name="Yi Y."/>
            <person name="Chen J."/>
        </authorList>
    </citation>
    <scope>NUCLEOTIDE SEQUENCE</scope>
    <source>
        <strain evidence="8">Lc1</strain>
    </source>
</reference>
<sequence length="423" mass="46816">MSNPNPHVLIVGAGLSGLTLAQILRKNNISFSIFERDSRADARAQGWAIALHGPMLAEVSASMPADLGPIEQTNHLSPLDHIPAQFVFYDVSKPDWRVGVTDDETGKIVRANRQRLRDWLLQHLPVQFNKRLVRVEERDDKVVAHFEDGSSETGDILVGAEGSRSLVRRHILGGQEIMKPLPVGSLVGEIELTGDELKHQIELGHSAYIVLDSSPQNEGPSQVSLFAALNKISPDKKTGYYYFILHWIDEEAAKSTEEKPFWTVTASREELMAFAKKCTKQYPDNLRVLVDKVPVERYRQPGIVLQSVELTVDQLPAGRITLAGDAAHSMTPCYSTVRGEAGVCAITDGLRLARAITSIRDAGAKSEDVVRFITEYRDDMIARGAQAIRVSNPVLEDHAKDAKYEFYTCGKKVLPLAKESVTI</sequence>
<gene>
    <name evidence="8" type="ORF">GCG54_00005556</name>
</gene>
<keyword evidence="6" id="KW-0732">Signal</keyword>
<evidence type="ECO:0000313" key="8">
    <source>
        <dbReference type="EMBL" id="KAF3801400.1"/>
    </source>
</evidence>
<dbReference type="GO" id="GO:0004497">
    <property type="term" value="F:monooxygenase activity"/>
    <property type="evidence" value="ECO:0007669"/>
    <property type="project" value="UniProtKB-KW"/>
</dbReference>
<evidence type="ECO:0000256" key="1">
    <source>
        <dbReference type="ARBA" id="ARBA00001974"/>
    </source>
</evidence>
<keyword evidence="9" id="KW-1185">Reference proteome</keyword>
<organism evidence="8 9">
    <name type="scientific">Colletotrichum gloeosporioides</name>
    <name type="common">Anthracnose fungus</name>
    <name type="synonym">Glomerella cingulata</name>
    <dbReference type="NCBI Taxonomy" id="474922"/>
    <lineage>
        <taxon>Eukaryota</taxon>
        <taxon>Fungi</taxon>
        <taxon>Dikarya</taxon>
        <taxon>Ascomycota</taxon>
        <taxon>Pezizomycotina</taxon>
        <taxon>Sordariomycetes</taxon>
        <taxon>Hypocreomycetidae</taxon>
        <taxon>Glomerellales</taxon>
        <taxon>Glomerellaceae</taxon>
        <taxon>Colletotrichum</taxon>
        <taxon>Colletotrichum gloeosporioides species complex</taxon>
    </lineage>
</organism>
<feature type="chain" id="PRO_5034307906" evidence="6">
    <location>
        <begin position="22"/>
        <end position="423"/>
    </location>
</feature>
<dbReference type="PANTHER" id="PTHR47178">
    <property type="entry name" value="MONOOXYGENASE, FAD-BINDING"/>
    <property type="match status" value="1"/>
</dbReference>
<evidence type="ECO:0000256" key="5">
    <source>
        <dbReference type="ARBA" id="ARBA00023033"/>
    </source>
</evidence>
<evidence type="ECO:0000256" key="2">
    <source>
        <dbReference type="ARBA" id="ARBA00022630"/>
    </source>
</evidence>
<feature type="domain" description="FAD-binding" evidence="7">
    <location>
        <begin position="124"/>
        <end position="333"/>
    </location>
</feature>
<keyword evidence="4" id="KW-0560">Oxidoreductase</keyword>
<evidence type="ECO:0000256" key="6">
    <source>
        <dbReference type="SAM" id="SignalP"/>
    </source>
</evidence>
<keyword evidence="3" id="KW-0274">FAD</keyword>
<comment type="caution">
    <text evidence="8">The sequence shown here is derived from an EMBL/GenBank/DDBJ whole genome shotgun (WGS) entry which is preliminary data.</text>
</comment>
<dbReference type="RefSeq" id="XP_045260559.1">
    <property type="nucleotide sequence ID" value="XM_045405578.1"/>
</dbReference>
<evidence type="ECO:0000256" key="3">
    <source>
        <dbReference type="ARBA" id="ARBA00022827"/>
    </source>
</evidence>
<dbReference type="Gene3D" id="3.50.50.60">
    <property type="entry name" value="FAD/NAD(P)-binding domain"/>
    <property type="match status" value="1"/>
</dbReference>
<comment type="cofactor">
    <cofactor evidence="1">
        <name>FAD</name>
        <dbReference type="ChEBI" id="CHEBI:57692"/>
    </cofactor>
</comment>
<proteinExistence type="predicted"/>